<dbReference type="GO" id="GO:0001913">
    <property type="term" value="P:T cell mediated cytotoxicity"/>
    <property type="evidence" value="ECO:0007669"/>
    <property type="project" value="TreeGrafter"/>
</dbReference>
<dbReference type="InterPro" id="IPR035892">
    <property type="entry name" value="C2_domain_sf"/>
</dbReference>
<dbReference type="Gene3D" id="2.60.40.150">
    <property type="entry name" value="C2 domain"/>
    <property type="match status" value="1"/>
</dbReference>
<dbReference type="SUPFAM" id="SSF49562">
    <property type="entry name" value="C2 domain (Calcium/lipid-binding domain, CaLB)"/>
    <property type="match status" value="1"/>
</dbReference>
<dbReference type="InterPro" id="IPR052784">
    <property type="entry name" value="Perforin-1_pore-forming"/>
</dbReference>
<dbReference type="PANTHER" id="PTHR46096:SF3">
    <property type="entry name" value="PERFORIN-1"/>
    <property type="match status" value="1"/>
</dbReference>
<dbReference type="EMBL" id="MKHE01000015">
    <property type="protein sequence ID" value="OWK07433.1"/>
    <property type="molecule type" value="Genomic_DNA"/>
</dbReference>
<dbReference type="GO" id="GO:0016020">
    <property type="term" value="C:membrane"/>
    <property type="evidence" value="ECO:0007669"/>
    <property type="project" value="TreeGrafter"/>
</dbReference>
<reference evidence="2 3" key="1">
    <citation type="journal article" date="2018" name="Mol. Genet. Genomics">
        <title>The red deer Cervus elaphus genome CerEla1.0: sequencing, annotating, genes, and chromosomes.</title>
        <authorList>
            <person name="Bana N.A."/>
            <person name="Nyiri A."/>
            <person name="Nagy J."/>
            <person name="Frank K."/>
            <person name="Nagy T."/>
            <person name="Steger V."/>
            <person name="Schiller M."/>
            <person name="Lakatos P."/>
            <person name="Sugar L."/>
            <person name="Horn P."/>
            <person name="Barta E."/>
            <person name="Orosz L."/>
        </authorList>
    </citation>
    <scope>NUCLEOTIDE SEQUENCE [LARGE SCALE GENOMIC DNA]</scope>
    <source>
        <strain evidence="2">Hungarian</strain>
    </source>
</reference>
<dbReference type="GO" id="GO:0001771">
    <property type="term" value="P:immunological synapse formation"/>
    <property type="evidence" value="ECO:0007669"/>
    <property type="project" value="TreeGrafter"/>
</dbReference>
<evidence type="ECO:0000313" key="3">
    <source>
        <dbReference type="Proteomes" id="UP000242450"/>
    </source>
</evidence>
<dbReference type="GO" id="GO:0051607">
    <property type="term" value="P:defense response to virus"/>
    <property type="evidence" value="ECO:0007669"/>
    <property type="project" value="TreeGrafter"/>
</dbReference>
<dbReference type="Proteomes" id="UP000242450">
    <property type="component" value="Chromosome 15"/>
</dbReference>
<comment type="caution">
    <text evidence="2">The sequence shown here is derived from an EMBL/GenBank/DDBJ whole genome shotgun (WGS) entry which is preliminary data.</text>
</comment>
<name>A0A212CN60_CEREH</name>
<keyword evidence="3" id="KW-1185">Reference proteome</keyword>
<dbReference type="PANTHER" id="PTHR46096">
    <property type="entry name" value="PERFORIN-1"/>
    <property type="match status" value="1"/>
</dbReference>
<proteinExistence type="predicted"/>
<dbReference type="AlphaFoldDB" id="A0A212CN60"/>
<organism evidence="2 3">
    <name type="scientific">Cervus elaphus hippelaphus</name>
    <name type="common">European red deer</name>
    <dbReference type="NCBI Taxonomy" id="46360"/>
    <lineage>
        <taxon>Eukaryota</taxon>
        <taxon>Metazoa</taxon>
        <taxon>Chordata</taxon>
        <taxon>Craniata</taxon>
        <taxon>Vertebrata</taxon>
        <taxon>Euteleostomi</taxon>
        <taxon>Mammalia</taxon>
        <taxon>Eutheria</taxon>
        <taxon>Laurasiatheria</taxon>
        <taxon>Artiodactyla</taxon>
        <taxon>Ruminantia</taxon>
        <taxon>Pecora</taxon>
        <taxon>Cervidae</taxon>
        <taxon>Cervinae</taxon>
        <taxon>Cervus</taxon>
    </lineage>
</organism>
<accession>A0A212CN60</accession>
<dbReference type="GO" id="GO:0022829">
    <property type="term" value="F:wide pore channel activity"/>
    <property type="evidence" value="ECO:0007669"/>
    <property type="project" value="TreeGrafter"/>
</dbReference>
<protein>
    <submittedName>
        <fullName evidence="2">PRF1</fullName>
    </submittedName>
</protein>
<sequence>MNFLTTGLQGDWFSATDAHLKVFFSGQEQRTITLWNDNNPRWTTQLDFGDVLLATGFKLSETYLHSSPN</sequence>
<evidence type="ECO:0000313" key="2">
    <source>
        <dbReference type="EMBL" id="OWK07433.1"/>
    </source>
</evidence>
<gene>
    <name evidence="2" type="ORF">Celaphus_00008250</name>
</gene>
<keyword evidence="1" id="KW-0732">Signal</keyword>
<dbReference type="OrthoDB" id="1366754at2759"/>
<evidence type="ECO:0000256" key="1">
    <source>
        <dbReference type="ARBA" id="ARBA00022729"/>
    </source>
</evidence>